<feature type="compositionally biased region" description="Gly residues" evidence="5">
    <location>
        <begin position="730"/>
        <end position="739"/>
    </location>
</feature>
<dbReference type="GO" id="GO:0008270">
    <property type="term" value="F:zinc ion binding"/>
    <property type="evidence" value="ECO:0007669"/>
    <property type="project" value="UniProtKB-KW"/>
</dbReference>
<dbReference type="EMBL" id="JALLBG020000257">
    <property type="protein sequence ID" value="KAL3757599.1"/>
    <property type="molecule type" value="Genomic_DNA"/>
</dbReference>
<sequence>MMAATALSSSAAASSTNAGAAAVPSAAPALSSSSSLLSTSSSHPLDNKQKPFWQFTTPEIECWVRQLAPGIPNTGGMLFPARRTTSSSSATDANDMPEANNDNDEEYLSRQTSIGNILLSNLTCALNVATSCSITNSGRSNGDEPNTKRIKVENGGADSGERVGDIYQILDPSFAKLSNTDGESNNTTELSTGSILSRITLGGLVNGLAGVQGGIVDTLTCIPLSELSSTNNNMDDASKKEERKKHLDVVIDSAHNLSLREVIKLARGLHRSIAARTEMDILATTPRRIADLLCPEISDSELKAIRRRVYDTVVLGLGTNASANAASLEKDDNEIPVAAKQEVETFQKCNTCGNNDQASFILDRKNGDLICTNCGTVVSESIMHEGSQYRKFEGEEDRNHHGDAPNPLFSNSHNMATTLGGMSFQTGAGMGGYGTGSRGGIENILRNAHAYTEMNISQFGKEEKKTRIGYKDRQKKDAFYQMVHAGDALGLHEAVVQRAKELFAGFRDDRELVQQFKGVIAACLSEAFDQLSRDGKQLLKKFAGEDLDGIDDSTEVIQHARASRRNDLHSASLAGKGGLLLDTTIVSHGGVGGGPMNEKSLKEPLTGQPFETKAAATWDIDDCKSWMIEAAKSIARSWVEARQTPRIDVTSERTSYGVTTSAASIPKGTKDELEGTLVEHTLKLCEYLESELKQSSNGATKLSTGGRIHTPRVADMGPLGIKWQHSYERGSGGKGGVGNSGRTIVGAKPGEKSGRSAGQILLLLTAKKFGNIIGDQVSGAAFHKELKAVIGREEAKQRLDRREEATQARLKQMNRKPWLQKRIQL</sequence>
<name>A0ABD3M0P6_9STRA</name>
<keyword evidence="2" id="KW-0804">Transcription</keyword>
<dbReference type="InterPro" id="IPR000812">
    <property type="entry name" value="TFIIB"/>
</dbReference>
<dbReference type="PANTHER" id="PTHR11618">
    <property type="entry name" value="TRANSCRIPTION INITIATION FACTOR IIB-RELATED"/>
    <property type="match status" value="1"/>
</dbReference>
<keyword evidence="4" id="KW-0862">Zinc</keyword>
<keyword evidence="8" id="KW-1185">Reference proteome</keyword>
<evidence type="ECO:0000313" key="7">
    <source>
        <dbReference type="EMBL" id="KAL3757599.1"/>
    </source>
</evidence>
<dbReference type="Pfam" id="PF08271">
    <property type="entry name" value="Zn_Ribbon_TF"/>
    <property type="match status" value="1"/>
</dbReference>
<evidence type="ECO:0000259" key="6">
    <source>
        <dbReference type="PROSITE" id="PS51134"/>
    </source>
</evidence>
<evidence type="ECO:0000256" key="2">
    <source>
        <dbReference type="ARBA" id="ARBA00023163"/>
    </source>
</evidence>
<protein>
    <recommendedName>
        <fullName evidence="3">General transcription factor TFIIB</fullName>
    </recommendedName>
</protein>
<keyword evidence="1" id="KW-0805">Transcription regulation</keyword>
<reference evidence="7 8" key="1">
    <citation type="submission" date="2024-10" db="EMBL/GenBank/DDBJ databases">
        <title>Updated reference genomes for cyclostephanoid diatoms.</title>
        <authorList>
            <person name="Roberts W.R."/>
            <person name="Alverson A.J."/>
        </authorList>
    </citation>
    <scope>NUCLEOTIDE SEQUENCE [LARGE SCALE GENOMIC DNA]</scope>
    <source>
        <strain evidence="7 8">AJA232-27</strain>
    </source>
</reference>
<comment type="caution">
    <text evidence="7">The sequence shown here is derived from an EMBL/GenBank/DDBJ whole genome shotgun (WGS) entry which is preliminary data.</text>
</comment>
<dbReference type="AlphaFoldDB" id="A0ABD3M0P6"/>
<dbReference type="Gene3D" id="1.10.472.170">
    <property type="match status" value="1"/>
</dbReference>
<dbReference type="Proteomes" id="UP001530293">
    <property type="component" value="Unassembled WGS sequence"/>
</dbReference>
<organism evidence="7 8">
    <name type="scientific">Discostella pseudostelligera</name>
    <dbReference type="NCBI Taxonomy" id="259834"/>
    <lineage>
        <taxon>Eukaryota</taxon>
        <taxon>Sar</taxon>
        <taxon>Stramenopiles</taxon>
        <taxon>Ochrophyta</taxon>
        <taxon>Bacillariophyta</taxon>
        <taxon>Coscinodiscophyceae</taxon>
        <taxon>Thalassiosirophycidae</taxon>
        <taxon>Stephanodiscales</taxon>
        <taxon>Stephanodiscaceae</taxon>
        <taxon>Discostella</taxon>
    </lineage>
</organism>
<feature type="compositionally biased region" description="Basic and acidic residues" evidence="5">
    <location>
        <begin position="141"/>
        <end position="152"/>
    </location>
</feature>
<keyword evidence="4" id="KW-0479">Metal-binding</keyword>
<dbReference type="InterPro" id="IPR013137">
    <property type="entry name" value="Znf_TFIIB"/>
</dbReference>
<feature type="compositionally biased region" description="Low complexity" evidence="5">
    <location>
        <begin position="81"/>
        <end position="91"/>
    </location>
</feature>
<proteinExistence type="predicted"/>
<feature type="domain" description="TFIIB-type" evidence="6">
    <location>
        <begin position="345"/>
        <end position="379"/>
    </location>
</feature>
<evidence type="ECO:0000256" key="3">
    <source>
        <dbReference type="ARBA" id="ARBA00031706"/>
    </source>
</evidence>
<feature type="region of interest" description="Disordered" evidence="5">
    <location>
        <begin position="75"/>
        <end position="105"/>
    </location>
</feature>
<dbReference type="PANTHER" id="PTHR11618:SF13">
    <property type="entry name" value="TRANSCRIPTION INITIATION FACTOR IIB"/>
    <property type="match status" value="1"/>
</dbReference>
<evidence type="ECO:0000256" key="4">
    <source>
        <dbReference type="PROSITE-ProRule" id="PRU00469"/>
    </source>
</evidence>
<keyword evidence="4" id="KW-0863">Zinc-finger</keyword>
<feature type="region of interest" description="Disordered" evidence="5">
    <location>
        <begin position="727"/>
        <end position="754"/>
    </location>
</feature>
<dbReference type="SUPFAM" id="SSF57783">
    <property type="entry name" value="Zinc beta-ribbon"/>
    <property type="match status" value="1"/>
</dbReference>
<gene>
    <name evidence="7" type="ORF">ACHAWU_004701</name>
</gene>
<evidence type="ECO:0000313" key="8">
    <source>
        <dbReference type="Proteomes" id="UP001530293"/>
    </source>
</evidence>
<accession>A0ABD3M0P6</accession>
<evidence type="ECO:0000256" key="5">
    <source>
        <dbReference type="SAM" id="MobiDB-lite"/>
    </source>
</evidence>
<feature type="region of interest" description="Disordered" evidence="5">
    <location>
        <begin position="135"/>
        <end position="162"/>
    </location>
</feature>
<evidence type="ECO:0000256" key="1">
    <source>
        <dbReference type="ARBA" id="ARBA00023015"/>
    </source>
</evidence>
<dbReference type="PROSITE" id="PS51134">
    <property type="entry name" value="ZF_TFIIB"/>
    <property type="match status" value="1"/>
</dbReference>